<dbReference type="EMBL" id="AUPL01007545">
    <property type="protein sequence ID" value="ESL05023.1"/>
    <property type="molecule type" value="Genomic_DNA"/>
</dbReference>
<dbReference type="Proteomes" id="UP000031737">
    <property type="component" value="Unassembled WGS sequence"/>
</dbReference>
<evidence type="ECO:0000313" key="2">
    <source>
        <dbReference type="Proteomes" id="UP000031737"/>
    </source>
</evidence>
<dbReference type="VEuPathDB" id="TriTrypDB:TRSC58_07382"/>
<organism evidence="1 2">
    <name type="scientific">Trypanosoma rangeli SC58</name>
    <dbReference type="NCBI Taxonomy" id="429131"/>
    <lineage>
        <taxon>Eukaryota</taxon>
        <taxon>Discoba</taxon>
        <taxon>Euglenozoa</taxon>
        <taxon>Kinetoplastea</taxon>
        <taxon>Metakinetoplastina</taxon>
        <taxon>Trypanosomatida</taxon>
        <taxon>Trypanosomatidae</taxon>
        <taxon>Trypanosoma</taxon>
        <taxon>Herpetosoma</taxon>
    </lineage>
</organism>
<dbReference type="AlphaFoldDB" id="A0A061IRM8"/>
<evidence type="ECO:0000313" key="1">
    <source>
        <dbReference type="EMBL" id="ESL05023.1"/>
    </source>
</evidence>
<sequence>MFPKRKGIFFSLSHGQPGFVVVVVSPFFSFWFVTVNPAGTHTPSLSLAPSPSLPYRSLPPPASLHSRQTSCNTHY</sequence>
<keyword evidence="2" id="KW-1185">Reference proteome</keyword>
<name>A0A061IRM8_TRYRA</name>
<reference evidence="1 2" key="1">
    <citation type="submission" date="2013-07" db="EMBL/GenBank/DDBJ databases">
        <authorList>
            <person name="Stoco P.H."/>
            <person name="Wagner G."/>
            <person name="Gerber A."/>
            <person name="Zaha A."/>
            <person name="Thompson C."/>
            <person name="Bartholomeu D.C."/>
            <person name="Luckemeyer D.D."/>
            <person name="Bahia D."/>
            <person name="Loreto E."/>
            <person name="Prestes E.B."/>
            <person name="Lima F.M."/>
            <person name="Rodrigues-Luiz G."/>
            <person name="Vallejo G.A."/>
            <person name="Filho J.F."/>
            <person name="Monteiro K.M."/>
            <person name="Tyler K.M."/>
            <person name="de Almeida L.G."/>
            <person name="Ortiz M.F."/>
            <person name="Siervo M.A."/>
            <person name="de Moraes M.H."/>
            <person name="Cunha O.L."/>
            <person name="Mendonca-Neto R."/>
            <person name="Silva R."/>
            <person name="Teixeira S.M."/>
            <person name="Murta S.M."/>
            <person name="Sincero T.C."/>
            <person name="Mendes T.A."/>
            <person name="Urmenyi T.P."/>
            <person name="Silva V.G."/>
            <person name="da Rocha W.D."/>
            <person name="Andersson B."/>
            <person name="Romanha A.J."/>
            <person name="Steindel M."/>
            <person name="de Vasconcelos A.T."/>
            <person name="Grisard E.C."/>
        </authorList>
    </citation>
    <scope>NUCLEOTIDE SEQUENCE [LARGE SCALE GENOMIC DNA]</scope>
    <source>
        <strain evidence="1 2">SC58</strain>
    </source>
</reference>
<gene>
    <name evidence="1" type="ORF">TRSC58_07382</name>
</gene>
<accession>A0A061IRM8</accession>
<comment type="caution">
    <text evidence="1">The sequence shown here is derived from an EMBL/GenBank/DDBJ whole genome shotgun (WGS) entry which is preliminary data.</text>
</comment>
<protein>
    <submittedName>
        <fullName evidence="1">Uncharacterized protein</fullName>
    </submittedName>
</protein>
<proteinExistence type="predicted"/>